<evidence type="ECO:0000313" key="3">
    <source>
        <dbReference type="Proteomes" id="UP000308199"/>
    </source>
</evidence>
<feature type="compositionally biased region" description="Polar residues" evidence="1">
    <location>
        <begin position="630"/>
        <end position="640"/>
    </location>
</feature>
<dbReference type="AlphaFoldDB" id="A0A4S4L1A7"/>
<feature type="region of interest" description="Disordered" evidence="1">
    <location>
        <begin position="224"/>
        <end position="289"/>
    </location>
</feature>
<feature type="compositionally biased region" description="Basic and acidic residues" evidence="1">
    <location>
        <begin position="259"/>
        <end position="271"/>
    </location>
</feature>
<comment type="caution">
    <text evidence="2">The sequence shown here is derived from an EMBL/GenBank/DDBJ whole genome shotgun (WGS) entry which is preliminary data.</text>
</comment>
<evidence type="ECO:0000313" key="2">
    <source>
        <dbReference type="EMBL" id="THH05076.1"/>
    </source>
</evidence>
<proteinExistence type="predicted"/>
<feature type="compositionally biased region" description="Basic residues" evidence="1">
    <location>
        <begin position="503"/>
        <end position="513"/>
    </location>
</feature>
<feature type="compositionally biased region" description="Basic residues" evidence="1">
    <location>
        <begin position="426"/>
        <end position="436"/>
    </location>
</feature>
<reference evidence="2 3" key="1">
    <citation type="submission" date="2019-02" db="EMBL/GenBank/DDBJ databases">
        <title>Genome sequencing of the rare red list fungi Phellinidium pouzarii.</title>
        <authorList>
            <person name="Buettner E."/>
            <person name="Kellner H."/>
        </authorList>
    </citation>
    <scope>NUCLEOTIDE SEQUENCE [LARGE SCALE GENOMIC DNA]</scope>
    <source>
        <strain evidence="2 3">DSM 108285</strain>
    </source>
</reference>
<protein>
    <submittedName>
        <fullName evidence="2">Uncharacterized protein</fullName>
    </submittedName>
</protein>
<name>A0A4S4L1A7_9AGAM</name>
<accession>A0A4S4L1A7</accession>
<dbReference type="EMBL" id="SGPK01000288">
    <property type="protein sequence ID" value="THH05076.1"/>
    <property type="molecule type" value="Genomic_DNA"/>
</dbReference>
<keyword evidence="3" id="KW-1185">Reference proteome</keyword>
<gene>
    <name evidence="2" type="ORF">EW145_g5064</name>
</gene>
<evidence type="ECO:0000256" key="1">
    <source>
        <dbReference type="SAM" id="MobiDB-lite"/>
    </source>
</evidence>
<sequence>MVKLSILSYKGNSNSRFFPHSGYLGLTPVKVDGVIRTTLDEDRKPLLASSIQVSVACIEARLGRVGVMHSSVHTEYTQILWMKPDSVEWEELGDAEHAFKIVIPANSPGFSFANFQDYRVFWRIEAVINHAPIFGIGSRKLKTYEIPLVRYDAHVQCRRPLHSSARYLTTQIPHAPVIRYQLLTPTTPVGPLDIVTIPLILHPVDPAVAVRSVTLIVERRIELHETPRPPSGQPWERHSPQLASAGDRNTNSRQTPHGYNHDRHPDQDRQGESSTNQTLKPPPAHASAPLISLSSANSVDSLSTTNEQRPLLTPIMTDLPAKTVSLTVAHVESSGVFMKDSTGIYSKSLTLHWPANKSNSHWAMGETMQTEMINVRFFIHVKIIVSSPTTGTETIELEERELFLIATNESERNLAATKYADASARSKSKSPRRSKLSRSPFAESPENQLPPTPILPVPQTAPLDNRSSCNLHYSPRASPMASTSPATLRRPHTSGGSRDKANSRSHHRHHEHHRDRDRNKEDENPGKFSAFRSTRRPETALPAVAIPLASKDSSSSAPSSYPYPSAHARRSSREAIMPCSPSGGSLSDPGTVRAWEEELARIELTSRRVSANMLGFNLKRPRARSARPKTASSSLTSNSP</sequence>
<feature type="region of interest" description="Disordered" evidence="1">
    <location>
        <begin position="417"/>
        <end position="590"/>
    </location>
</feature>
<feature type="region of interest" description="Disordered" evidence="1">
    <location>
        <begin position="620"/>
        <end position="640"/>
    </location>
</feature>
<dbReference type="Proteomes" id="UP000308199">
    <property type="component" value="Unassembled WGS sequence"/>
</dbReference>
<feature type="compositionally biased region" description="Basic and acidic residues" evidence="1">
    <location>
        <begin position="514"/>
        <end position="525"/>
    </location>
</feature>
<feature type="compositionally biased region" description="Low complexity" evidence="1">
    <location>
        <begin position="553"/>
        <end position="566"/>
    </location>
</feature>
<dbReference type="OrthoDB" id="3230530at2759"/>
<feature type="compositionally biased region" description="Polar residues" evidence="1">
    <location>
        <begin position="247"/>
        <end position="257"/>
    </location>
</feature>
<organism evidence="2 3">
    <name type="scientific">Phellinidium pouzarii</name>
    <dbReference type="NCBI Taxonomy" id="167371"/>
    <lineage>
        <taxon>Eukaryota</taxon>
        <taxon>Fungi</taxon>
        <taxon>Dikarya</taxon>
        <taxon>Basidiomycota</taxon>
        <taxon>Agaricomycotina</taxon>
        <taxon>Agaricomycetes</taxon>
        <taxon>Hymenochaetales</taxon>
        <taxon>Hymenochaetaceae</taxon>
        <taxon>Phellinidium</taxon>
    </lineage>
</organism>